<gene>
    <name evidence="1" type="ORF">ACAOBT_LOCUS26507</name>
</gene>
<comment type="caution">
    <text evidence="1">The sequence shown here is derived from an EMBL/GenBank/DDBJ whole genome shotgun (WGS) entry which is preliminary data.</text>
</comment>
<dbReference type="AlphaFoldDB" id="A0A9P0PYF2"/>
<protein>
    <submittedName>
        <fullName evidence="1">Uncharacterized protein</fullName>
    </submittedName>
</protein>
<dbReference type="Proteomes" id="UP001152888">
    <property type="component" value="Unassembled WGS sequence"/>
</dbReference>
<dbReference type="EMBL" id="CAKOFQ010007475">
    <property type="protein sequence ID" value="CAH2001899.1"/>
    <property type="molecule type" value="Genomic_DNA"/>
</dbReference>
<evidence type="ECO:0000313" key="1">
    <source>
        <dbReference type="EMBL" id="CAH2001899.1"/>
    </source>
</evidence>
<organism evidence="1 2">
    <name type="scientific">Acanthoscelides obtectus</name>
    <name type="common">Bean weevil</name>
    <name type="synonym">Bruchus obtectus</name>
    <dbReference type="NCBI Taxonomy" id="200917"/>
    <lineage>
        <taxon>Eukaryota</taxon>
        <taxon>Metazoa</taxon>
        <taxon>Ecdysozoa</taxon>
        <taxon>Arthropoda</taxon>
        <taxon>Hexapoda</taxon>
        <taxon>Insecta</taxon>
        <taxon>Pterygota</taxon>
        <taxon>Neoptera</taxon>
        <taxon>Endopterygota</taxon>
        <taxon>Coleoptera</taxon>
        <taxon>Polyphaga</taxon>
        <taxon>Cucujiformia</taxon>
        <taxon>Chrysomeloidea</taxon>
        <taxon>Chrysomelidae</taxon>
        <taxon>Bruchinae</taxon>
        <taxon>Bruchini</taxon>
        <taxon>Acanthoscelides</taxon>
    </lineage>
</organism>
<evidence type="ECO:0000313" key="2">
    <source>
        <dbReference type="Proteomes" id="UP001152888"/>
    </source>
</evidence>
<reference evidence="1" key="1">
    <citation type="submission" date="2022-03" db="EMBL/GenBank/DDBJ databases">
        <authorList>
            <person name="Sayadi A."/>
        </authorList>
    </citation>
    <scope>NUCLEOTIDE SEQUENCE</scope>
</reference>
<name>A0A9P0PYF2_ACAOB</name>
<sequence length="103" mass="12026">MDESYRSEGFQLNIDLINCLLLGQFLYRNGLNIATDLRIFSAKLHINAVFQINMMHRYKKANYRYNNSIGGSASEAIMLDSLRSEKPDCCWDVNKSPRRKFRD</sequence>
<proteinExistence type="predicted"/>
<keyword evidence="2" id="KW-1185">Reference proteome</keyword>
<accession>A0A9P0PYF2</accession>